<feature type="transmembrane region" description="Helical" evidence="6">
    <location>
        <begin position="44"/>
        <end position="62"/>
    </location>
</feature>
<evidence type="ECO:0000259" key="7">
    <source>
        <dbReference type="Pfam" id="PF12823"/>
    </source>
</evidence>
<protein>
    <recommendedName>
        <fullName evidence="7">DUF3817 domain-containing protein</fullName>
    </recommendedName>
</protein>
<dbReference type="EMBL" id="PDUD01000053">
    <property type="protein sequence ID" value="PHN01520.1"/>
    <property type="molecule type" value="Genomic_DNA"/>
</dbReference>
<reference evidence="8 9" key="1">
    <citation type="submission" date="2017-10" db="EMBL/GenBank/DDBJ databases">
        <title>The draft genome sequence of Lewinella nigricans NBRC 102662.</title>
        <authorList>
            <person name="Wang K."/>
        </authorList>
    </citation>
    <scope>NUCLEOTIDE SEQUENCE [LARGE SCALE GENOMIC DNA]</scope>
    <source>
        <strain evidence="8 9">NBRC 102662</strain>
    </source>
</reference>
<name>A0A2D0MZC4_FLAN2</name>
<dbReference type="AlphaFoldDB" id="A0A2D0MZC4"/>
<evidence type="ECO:0000313" key="8">
    <source>
        <dbReference type="EMBL" id="PHN01520.1"/>
    </source>
</evidence>
<organism evidence="8 9">
    <name type="scientific">Flavilitoribacter nigricans (strain ATCC 23147 / DSM 23189 / NBRC 102662 / NCIMB 1420 / SS-2)</name>
    <name type="common">Lewinella nigricans</name>
    <dbReference type="NCBI Taxonomy" id="1122177"/>
    <lineage>
        <taxon>Bacteria</taxon>
        <taxon>Pseudomonadati</taxon>
        <taxon>Bacteroidota</taxon>
        <taxon>Saprospiria</taxon>
        <taxon>Saprospirales</taxon>
        <taxon>Lewinellaceae</taxon>
        <taxon>Flavilitoribacter</taxon>
    </lineage>
</organism>
<dbReference type="NCBIfam" id="TIGR03954">
    <property type="entry name" value="integ_memb_HG"/>
    <property type="match status" value="1"/>
</dbReference>
<dbReference type="GO" id="GO:0005886">
    <property type="term" value="C:plasma membrane"/>
    <property type="evidence" value="ECO:0007669"/>
    <property type="project" value="UniProtKB-SubCell"/>
</dbReference>
<evidence type="ECO:0000256" key="6">
    <source>
        <dbReference type="SAM" id="Phobius"/>
    </source>
</evidence>
<dbReference type="OrthoDB" id="1121311at2"/>
<evidence type="ECO:0000313" key="9">
    <source>
        <dbReference type="Proteomes" id="UP000223913"/>
    </source>
</evidence>
<comment type="subcellular location">
    <subcellularLocation>
        <location evidence="1">Cell membrane</location>
        <topology evidence="1">Multi-pass membrane protein</topology>
    </subcellularLocation>
</comment>
<gene>
    <name evidence="8" type="ORF">CRP01_36590</name>
</gene>
<feature type="domain" description="DUF3817" evidence="7">
    <location>
        <begin position="10"/>
        <end position="95"/>
    </location>
</feature>
<feature type="transmembrane region" description="Helical" evidence="6">
    <location>
        <begin position="12"/>
        <end position="32"/>
    </location>
</feature>
<dbReference type="InterPro" id="IPR023845">
    <property type="entry name" value="DUF3817_TM"/>
</dbReference>
<comment type="caution">
    <text evidence="8">The sequence shown here is derived from an EMBL/GenBank/DDBJ whole genome shotgun (WGS) entry which is preliminary data.</text>
</comment>
<sequence>MQDWIKTPLGRLRLVALLEGVSFLVILLITMPLKYAYQMPEPNYFFGSLHGFLFVLYVYVVIRQALLRKWSFTTTGLALAASVIPFGTFWADKKIFKPEAAGVEEDGR</sequence>
<proteinExistence type="predicted"/>
<keyword evidence="5 6" id="KW-0472">Membrane</keyword>
<dbReference type="RefSeq" id="WP_099155054.1">
    <property type="nucleotide sequence ID" value="NZ_PDUD01000053.1"/>
</dbReference>
<evidence type="ECO:0000256" key="1">
    <source>
        <dbReference type="ARBA" id="ARBA00004651"/>
    </source>
</evidence>
<accession>A0A2D0MZC4</accession>
<evidence type="ECO:0000256" key="5">
    <source>
        <dbReference type="ARBA" id="ARBA00023136"/>
    </source>
</evidence>
<evidence type="ECO:0000256" key="4">
    <source>
        <dbReference type="ARBA" id="ARBA00022989"/>
    </source>
</evidence>
<keyword evidence="3 6" id="KW-0812">Transmembrane</keyword>
<keyword evidence="2" id="KW-1003">Cell membrane</keyword>
<evidence type="ECO:0000256" key="3">
    <source>
        <dbReference type="ARBA" id="ARBA00022692"/>
    </source>
</evidence>
<keyword evidence="9" id="KW-1185">Reference proteome</keyword>
<dbReference type="PANTHER" id="PTHR40077">
    <property type="entry name" value="MEMBRANE PROTEIN-RELATED"/>
    <property type="match status" value="1"/>
</dbReference>
<dbReference type="Pfam" id="PF12823">
    <property type="entry name" value="DUF3817"/>
    <property type="match status" value="1"/>
</dbReference>
<evidence type="ECO:0000256" key="2">
    <source>
        <dbReference type="ARBA" id="ARBA00022475"/>
    </source>
</evidence>
<dbReference type="PANTHER" id="PTHR40077:SF1">
    <property type="entry name" value="MEMBRANE PROTEIN"/>
    <property type="match status" value="1"/>
</dbReference>
<keyword evidence="4 6" id="KW-1133">Transmembrane helix</keyword>
<dbReference type="Proteomes" id="UP000223913">
    <property type="component" value="Unassembled WGS sequence"/>
</dbReference>